<name>A0A1Z4BMF1_9FLAO</name>
<dbReference type="PROSITE" id="PS51257">
    <property type="entry name" value="PROKAR_LIPOPROTEIN"/>
    <property type="match status" value="1"/>
</dbReference>
<gene>
    <name evidence="1" type="ORF">CBG49_04945</name>
</gene>
<dbReference type="RefSeq" id="WP_088593620.1">
    <property type="nucleotide sequence ID" value="NZ_CP022022.1"/>
</dbReference>
<evidence type="ECO:0000313" key="1">
    <source>
        <dbReference type="EMBL" id="ASF42471.1"/>
    </source>
</evidence>
<proteinExistence type="predicted"/>
<dbReference type="Proteomes" id="UP000197007">
    <property type="component" value="Chromosome"/>
</dbReference>
<dbReference type="KEGG" id="capn:CBG49_04945"/>
<dbReference type="AlphaFoldDB" id="A0A1Z4BMF1"/>
<protein>
    <recommendedName>
        <fullName evidence="3">Lipoprotein</fullName>
    </recommendedName>
</protein>
<evidence type="ECO:0008006" key="3">
    <source>
        <dbReference type="Google" id="ProtNLM"/>
    </source>
</evidence>
<dbReference type="EMBL" id="CP022022">
    <property type="protein sequence ID" value="ASF42471.1"/>
    <property type="molecule type" value="Genomic_DNA"/>
</dbReference>
<keyword evidence="2" id="KW-1185">Reference proteome</keyword>
<organism evidence="1 2">
    <name type="scientific">Capnocytophaga endodontalis</name>
    <dbReference type="NCBI Taxonomy" id="2708117"/>
    <lineage>
        <taxon>Bacteria</taxon>
        <taxon>Pseudomonadati</taxon>
        <taxon>Bacteroidota</taxon>
        <taxon>Flavobacteriia</taxon>
        <taxon>Flavobacteriales</taxon>
        <taxon>Flavobacteriaceae</taxon>
        <taxon>Capnocytophaga</taxon>
    </lineage>
</organism>
<reference evidence="2" key="1">
    <citation type="submission" date="2017-06" db="EMBL/GenBank/DDBJ databases">
        <title>Complete genome sequence of Capnocytophaga sp. KCOM 1579 (=ChDC OS43) isolated from a human refractory periapical abscess lesion.</title>
        <authorList>
            <person name="Kook J.-K."/>
            <person name="Park S.-N."/>
            <person name="Lim Y.K."/>
            <person name="Roh H."/>
        </authorList>
    </citation>
    <scope>NUCLEOTIDE SEQUENCE [LARGE SCALE GENOMIC DNA]</scope>
    <source>
        <strain evidence="2">ChDC OS43</strain>
    </source>
</reference>
<sequence length="299" mass="34797">MKKFLYITFTLLALSACKNISTSDKQEKEGITILQDSIKTLTSSNFENVVTDDPNPKLVAIVKDALQKVDSLYKGEENWQYTYFSKDSIAKTTIKAGKFFNNQPYVVVHIDDRIIESLVEVYKIEKNRTFRKKLSYIDDFTYAVHDSVFDANGDGINDFNIDWWTTGAFGSSIIYIYLFDPKTEKFSTAYEFDNATFYPKEKIIRGVEAGFGGISGLYKMKWIGDKSDKTEDIEYIYPDYTTKGKTFIRTKTPSEYPERKEGELLKKVPEEYRDQKDWFLRYQERGGLPFLELILKDRK</sequence>
<accession>A0A1Z4BMF1</accession>
<evidence type="ECO:0000313" key="2">
    <source>
        <dbReference type="Proteomes" id="UP000197007"/>
    </source>
</evidence>